<dbReference type="GO" id="GO:0008270">
    <property type="term" value="F:zinc ion binding"/>
    <property type="evidence" value="ECO:0007669"/>
    <property type="project" value="UniProtKB-UniRule"/>
</dbReference>
<organism evidence="9 10">
    <name type="scientific">Phakopsora pachyrhizi</name>
    <name type="common">Asian soybean rust disease fungus</name>
    <dbReference type="NCBI Taxonomy" id="170000"/>
    <lineage>
        <taxon>Eukaryota</taxon>
        <taxon>Fungi</taxon>
        <taxon>Dikarya</taxon>
        <taxon>Basidiomycota</taxon>
        <taxon>Pucciniomycotina</taxon>
        <taxon>Pucciniomycetes</taxon>
        <taxon>Pucciniales</taxon>
        <taxon>Phakopsoraceae</taxon>
        <taxon>Phakopsora</taxon>
    </lineage>
</organism>
<keyword evidence="2 6" id="KW-0863">Zinc-finger</keyword>
<dbReference type="InterPro" id="IPR057721">
    <property type="entry name" value="BCD1_alpha/beta"/>
</dbReference>
<accession>A0AAV0B2Z9</accession>
<evidence type="ECO:0000313" key="10">
    <source>
        <dbReference type="Proteomes" id="UP001153365"/>
    </source>
</evidence>
<dbReference type="GO" id="GO:0005634">
    <property type="term" value="C:nucleus"/>
    <property type="evidence" value="ECO:0007669"/>
    <property type="project" value="TreeGrafter"/>
</dbReference>
<evidence type="ECO:0000313" key="9">
    <source>
        <dbReference type="EMBL" id="CAH7676538.1"/>
    </source>
</evidence>
<dbReference type="EMBL" id="CALTRL010002722">
    <property type="protein sequence ID" value="CAH7676538.1"/>
    <property type="molecule type" value="Genomic_DNA"/>
</dbReference>
<name>A0AAV0B2Z9_PHAPC</name>
<dbReference type="GO" id="GO:0000492">
    <property type="term" value="P:box C/D snoRNP assembly"/>
    <property type="evidence" value="ECO:0007669"/>
    <property type="project" value="TreeGrafter"/>
</dbReference>
<comment type="function">
    <text evidence="4">Required for box C/D snoRNAs accumulation involved in snoRNA processing, snoRNA transport to the nucleolus and ribosome biogenesis.</text>
</comment>
<feature type="domain" description="HIT-type" evidence="8">
    <location>
        <begin position="28"/>
        <end position="61"/>
    </location>
</feature>
<evidence type="ECO:0000256" key="3">
    <source>
        <dbReference type="ARBA" id="ARBA00022833"/>
    </source>
</evidence>
<evidence type="ECO:0000256" key="4">
    <source>
        <dbReference type="ARBA" id="ARBA00049598"/>
    </source>
</evidence>
<dbReference type="Pfam" id="PF04438">
    <property type="entry name" value="zf-HIT"/>
    <property type="match status" value="1"/>
</dbReference>
<evidence type="ECO:0000256" key="6">
    <source>
        <dbReference type="PROSITE-ProRule" id="PRU00453"/>
    </source>
</evidence>
<dbReference type="AlphaFoldDB" id="A0AAV0B2Z9"/>
<evidence type="ECO:0000259" key="8">
    <source>
        <dbReference type="PROSITE" id="PS51083"/>
    </source>
</evidence>
<evidence type="ECO:0000256" key="2">
    <source>
        <dbReference type="ARBA" id="ARBA00022771"/>
    </source>
</evidence>
<evidence type="ECO:0000256" key="1">
    <source>
        <dbReference type="ARBA" id="ARBA00022723"/>
    </source>
</evidence>
<dbReference type="InterPro" id="IPR007529">
    <property type="entry name" value="Znf_HIT"/>
</dbReference>
<dbReference type="PANTHER" id="PTHR13483">
    <property type="entry name" value="BOX C_D SNORNA PROTEIN 1-RELATED"/>
    <property type="match status" value="1"/>
</dbReference>
<dbReference type="PROSITE" id="PS51083">
    <property type="entry name" value="ZF_HIT"/>
    <property type="match status" value="1"/>
</dbReference>
<dbReference type="PANTHER" id="PTHR13483:SF11">
    <property type="entry name" value="ZINC FINGER HIT DOMAIN-CONTAINING PROTEIN 3"/>
    <property type="match status" value="1"/>
</dbReference>
<feature type="compositionally biased region" description="Polar residues" evidence="7">
    <location>
        <begin position="8"/>
        <end position="20"/>
    </location>
</feature>
<dbReference type="Proteomes" id="UP001153365">
    <property type="component" value="Unassembled WGS sequence"/>
</dbReference>
<evidence type="ECO:0000256" key="5">
    <source>
        <dbReference type="ARBA" id="ARBA00049654"/>
    </source>
</evidence>
<dbReference type="SUPFAM" id="SSF144232">
    <property type="entry name" value="HIT/MYND zinc finger-like"/>
    <property type="match status" value="1"/>
</dbReference>
<reference evidence="9" key="1">
    <citation type="submission" date="2022-06" db="EMBL/GenBank/DDBJ databases">
        <authorList>
            <consortium name="SYNGENTA / RWTH Aachen University"/>
        </authorList>
    </citation>
    <scope>NUCLEOTIDE SEQUENCE</scope>
</reference>
<feature type="region of interest" description="Disordered" evidence="7">
    <location>
        <begin position="1"/>
        <end position="20"/>
    </location>
</feature>
<dbReference type="Pfam" id="PF25790">
    <property type="entry name" value="BCD1"/>
    <property type="match status" value="1"/>
</dbReference>
<feature type="region of interest" description="Disordered" evidence="7">
    <location>
        <begin position="347"/>
        <end position="374"/>
    </location>
</feature>
<dbReference type="GO" id="GO:0070761">
    <property type="term" value="C:pre-snoRNP complex"/>
    <property type="evidence" value="ECO:0007669"/>
    <property type="project" value="TreeGrafter"/>
</dbReference>
<dbReference type="CDD" id="cd23023">
    <property type="entry name" value="zf-HIT_BCD1"/>
    <property type="match status" value="1"/>
</dbReference>
<proteinExistence type="inferred from homology"/>
<keyword evidence="3" id="KW-0862">Zinc</keyword>
<keyword evidence="1" id="KW-0479">Metal-binding</keyword>
<dbReference type="GO" id="GO:0048254">
    <property type="term" value="P:snoRNA localization"/>
    <property type="evidence" value="ECO:0007669"/>
    <property type="project" value="TreeGrafter"/>
</dbReference>
<dbReference type="InterPro" id="IPR051639">
    <property type="entry name" value="BCD1"/>
</dbReference>
<evidence type="ECO:0000256" key="7">
    <source>
        <dbReference type="SAM" id="MobiDB-lite"/>
    </source>
</evidence>
<feature type="compositionally biased region" description="Low complexity" evidence="7">
    <location>
        <begin position="351"/>
        <end position="364"/>
    </location>
</feature>
<dbReference type="Gene3D" id="3.30.60.190">
    <property type="match status" value="1"/>
</dbReference>
<keyword evidence="10" id="KW-1185">Reference proteome</keyword>
<comment type="similarity">
    <text evidence="5">Belongs to the BCD1 family.</text>
</comment>
<gene>
    <name evidence="9" type="ORF">PPACK8108_LOCUS11682</name>
</gene>
<protein>
    <recommendedName>
        <fullName evidence="8">HIT-type domain-containing protein</fullName>
    </recommendedName>
</protein>
<dbReference type="GO" id="GO:0000463">
    <property type="term" value="P:maturation of LSU-rRNA from tricistronic rRNA transcript (SSU-rRNA, 5.8S rRNA, LSU-rRNA)"/>
    <property type="evidence" value="ECO:0007669"/>
    <property type="project" value="TreeGrafter"/>
</dbReference>
<sequence length="394" mass="44855">METIESGLITSSSTTNPASDQTQTAQICDQCQSEPFKYRCPACSIITCSLDCSKLHKLQKTYSWGSLMQDFSYLEDINRSLTKARGLTGEEPQIDQRRLEKSKKKTCKQLKLVKEASKLGVKLVLMSDGMTRRKLNQTTYNHQEASIRWSLEFIVYLTLEEINNSSCSDSGKKPQKFFFNQVGSDLTILSIFINQVLQSKRLKVTQPKKQLLIELTEKISMENTLNGDQPEKEEGMDRSVIKEGEKSLMFLLRLEVEELSGELTGCVEDQKINNSSKRFVKIIKPNLKLIDGLRGSRILEWPRIEVLEQSRFDQLVLDGTYVVLEESFTKVITDGQDTKHYKKIKIDTGEKSSTASKETSDSSSQGDYNDKEVDRSNSLIQHMLEYESSNDDES</sequence>
<comment type="caution">
    <text evidence="9">The sequence shown here is derived from an EMBL/GenBank/DDBJ whole genome shotgun (WGS) entry which is preliminary data.</text>
</comment>